<keyword evidence="1" id="KW-0812">Transmembrane</keyword>
<dbReference type="InterPro" id="IPR002123">
    <property type="entry name" value="Plipid/glycerol_acylTrfase"/>
</dbReference>
<evidence type="ECO:0000259" key="2">
    <source>
        <dbReference type="Pfam" id="PF01553"/>
    </source>
</evidence>
<reference evidence="3 4" key="1">
    <citation type="submission" date="2016-05" db="EMBL/GenBank/DDBJ databases">
        <title>Nuclear genome of Blastocystis sp. subtype 1 NandII.</title>
        <authorList>
            <person name="Gentekaki E."/>
            <person name="Curtis B."/>
            <person name="Stairs C."/>
            <person name="Eme L."/>
            <person name="Herman E."/>
            <person name="Klimes V."/>
            <person name="Arias M.C."/>
            <person name="Elias M."/>
            <person name="Hilliou F."/>
            <person name="Klute M."/>
            <person name="Malik S.-B."/>
            <person name="Pightling A."/>
            <person name="Rachubinski R."/>
            <person name="Salas D."/>
            <person name="Schlacht A."/>
            <person name="Suga H."/>
            <person name="Archibald J."/>
            <person name="Ball S.G."/>
            <person name="Clark G."/>
            <person name="Dacks J."/>
            <person name="Van Der Giezen M."/>
            <person name="Tsaousis A."/>
            <person name="Roger A."/>
        </authorList>
    </citation>
    <scope>NUCLEOTIDE SEQUENCE [LARGE SCALE GENOMIC DNA]</scope>
    <source>
        <strain evidence="4">ATCC 50177 / NandII</strain>
    </source>
</reference>
<dbReference type="AlphaFoldDB" id="A0A196SG32"/>
<feature type="domain" description="Phospholipid/glycerol acyltransferase" evidence="2">
    <location>
        <begin position="64"/>
        <end position="180"/>
    </location>
</feature>
<organism evidence="3 4">
    <name type="scientific">Blastocystis sp. subtype 1 (strain ATCC 50177 / NandII)</name>
    <dbReference type="NCBI Taxonomy" id="478820"/>
    <lineage>
        <taxon>Eukaryota</taxon>
        <taxon>Sar</taxon>
        <taxon>Stramenopiles</taxon>
        <taxon>Bigyra</taxon>
        <taxon>Opalozoa</taxon>
        <taxon>Opalinata</taxon>
        <taxon>Blastocystidae</taxon>
        <taxon>Blastocystis</taxon>
    </lineage>
</organism>
<evidence type="ECO:0000313" key="4">
    <source>
        <dbReference type="Proteomes" id="UP000078348"/>
    </source>
</evidence>
<keyword evidence="1" id="KW-1133">Transmembrane helix</keyword>
<dbReference type="GO" id="GO:0016746">
    <property type="term" value="F:acyltransferase activity"/>
    <property type="evidence" value="ECO:0007669"/>
    <property type="project" value="InterPro"/>
</dbReference>
<accession>A0A196SG32</accession>
<feature type="transmembrane region" description="Helical" evidence="1">
    <location>
        <begin position="12"/>
        <end position="34"/>
    </location>
</feature>
<protein>
    <recommendedName>
        <fullName evidence="2">Phospholipid/glycerol acyltransferase domain-containing protein</fullName>
    </recommendedName>
</protein>
<gene>
    <name evidence="3" type="ORF">AV274_3197</name>
</gene>
<keyword evidence="1" id="KW-0472">Membrane</keyword>
<evidence type="ECO:0000256" key="1">
    <source>
        <dbReference type="SAM" id="Phobius"/>
    </source>
</evidence>
<comment type="caution">
    <text evidence="3">The sequence shown here is derived from an EMBL/GenBank/DDBJ whole genome shotgun (WGS) entry which is preliminary data.</text>
</comment>
<dbReference type="EMBL" id="LXWW01000174">
    <property type="protein sequence ID" value="OAO15107.1"/>
    <property type="molecule type" value="Genomic_DNA"/>
</dbReference>
<dbReference type="OrthoDB" id="202234at2759"/>
<sequence length="288" mass="33089">MSSTGTKAMNAIRTIGMIAYINFICFVFAFEGLLKGKGSAFRIFKHVAGLFKPRLYVVKQSKPLNPGRTMFFANHRSWADFFMDGMITGGSSYLSRYGVIAGVPGPCLDGYVFSFVWFFHRKRGIDRNWFTRFFEKKWEKRPNNGCVVYPEGHRYKEKGYLPLKTGVMEAAYNMHIPCQAVITLGKEDLIDEINLKMNLNQQLITCVSDVMNPNDFKTKEEWFEYVKKVWDETYKICEKKEGLKEYHDALPGVSEESCGDEAIQPAHAAWTWGVTVALISICYALYRF</sequence>
<proteinExistence type="predicted"/>
<dbReference type="Proteomes" id="UP000078348">
    <property type="component" value="Unassembled WGS sequence"/>
</dbReference>
<name>A0A196SG32_BLAHN</name>
<dbReference type="SUPFAM" id="SSF69593">
    <property type="entry name" value="Glycerol-3-phosphate (1)-acyltransferase"/>
    <property type="match status" value="1"/>
</dbReference>
<evidence type="ECO:0000313" key="3">
    <source>
        <dbReference type="EMBL" id="OAO15107.1"/>
    </source>
</evidence>
<keyword evidence="4" id="KW-1185">Reference proteome</keyword>
<dbReference type="Pfam" id="PF01553">
    <property type="entry name" value="Acyltransferase"/>
    <property type="match status" value="1"/>
</dbReference>